<comment type="caution">
    <text evidence="2">The sequence shown here is derived from an EMBL/GenBank/DDBJ whole genome shotgun (WGS) entry which is preliminary data.</text>
</comment>
<dbReference type="Gene3D" id="1.10.1760.20">
    <property type="match status" value="1"/>
</dbReference>
<dbReference type="Proteomes" id="UP001491691">
    <property type="component" value="Unassembled WGS sequence"/>
</dbReference>
<accession>A0ABV1J278</accession>
<keyword evidence="1" id="KW-0812">Transmembrane</keyword>
<dbReference type="RefSeq" id="WP_349189124.1">
    <property type="nucleotide sequence ID" value="NZ_JBBNPP010000015.1"/>
</dbReference>
<reference evidence="2 3" key="1">
    <citation type="submission" date="2024-04" db="EMBL/GenBank/DDBJ databases">
        <title>Human intestinal bacterial collection.</title>
        <authorList>
            <person name="Pauvert C."/>
            <person name="Hitch T.C.A."/>
            <person name="Clavel T."/>
        </authorList>
    </citation>
    <scope>NUCLEOTIDE SEQUENCE [LARGE SCALE GENOMIC DNA]</scope>
    <source>
        <strain evidence="2 3">CLA-SR-H019</strain>
    </source>
</reference>
<feature type="transmembrane region" description="Helical" evidence="1">
    <location>
        <begin position="68"/>
        <end position="89"/>
    </location>
</feature>
<sequence>MKFTSKKITFMALCVAINSVSAWLAVVLKLPVYLDSIGTIMAGFSFGPAFGILTGIISAFANSIGDPIAIYFMPTQIVVGLTSGIFTFLKRDDFISKFYLTPTMSIPVAISSALIATYLFGTVTTAGSSYIVQALRAVMDLPDFVIVFIIQLITDYIDKLISILLVSKIYNMTSFKEILKNK</sequence>
<feature type="transmembrane region" description="Helical" evidence="1">
    <location>
        <begin position="144"/>
        <end position="166"/>
    </location>
</feature>
<keyword evidence="1" id="KW-1133">Transmembrane helix</keyword>
<protein>
    <submittedName>
        <fullName evidence="2">ECF transporter S component</fullName>
    </submittedName>
</protein>
<evidence type="ECO:0000256" key="1">
    <source>
        <dbReference type="SAM" id="Phobius"/>
    </source>
</evidence>
<proteinExistence type="predicted"/>
<dbReference type="EMBL" id="JBBNPP010000015">
    <property type="protein sequence ID" value="MEQ3347255.1"/>
    <property type="molecule type" value="Genomic_DNA"/>
</dbReference>
<evidence type="ECO:0000313" key="3">
    <source>
        <dbReference type="Proteomes" id="UP001491691"/>
    </source>
</evidence>
<gene>
    <name evidence="2" type="ORF">AAA073_07390</name>
</gene>
<feature type="transmembrane region" description="Helical" evidence="1">
    <location>
        <begin position="109"/>
        <end position="132"/>
    </location>
</feature>
<keyword evidence="3" id="KW-1185">Reference proteome</keyword>
<feature type="transmembrane region" description="Helical" evidence="1">
    <location>
        <begin position="38"/>
        <end position="61"/>
    </location>
</feature>
<keyword evidence="1" id="KW-0472">Membrane</keyword>
<organism evidence="2 3">
    <name type="scientific">Peptoniphilus senegalensis</name>
    <dbReference type="NCBI Taxonomy" id="1465757"/>
    <lineage>
        <taxon>Bacteria</taxon>
        <taxon>Bacillati</taxon>
        <taxon>Bacillota</taxon>
        <taxon>Tissierellia</taxon>
        <taxon>Tissierellales</taxon>
        <taxon>Peptoniphilaceae</taxon>
        <taxon>Peptoniphilus</taxon>
    </lineage>
</organism>
<evidence type="ECO:0000313" key="2">
    <source>
        <dbReference type="EMBL" id="MEQ3347255.1"/>
    </source>
</evidence>
<name>A0ABV1J278_9FIRM</name>